<keyword evidence="5" id="KW-1185">Reference proteome</keyword>
<evidence type="ECO:0000256" key="1">
    <source>
        <dbReference type="ARBA" id="ARBA00023125"/>
    </source>
</evidence>
<dbReference type="Gene3D" id="1.10.150.130">
    <property type="match status" value="1"/>
</dbReference>
<reference evidence="5" key="1">
    <citation type="journal article" date="2019" name="Int. J. Syst. Evol. Microbiol.">
        <title>The Global Catalogue of Microorganisms (GCM) 10K type strain sequencing project: providing services to taxonomists for standard genome sequencing and annotation.</title>
        <authorList>
            <consortium name="The Broad Institute Genomics Platform"/>
            <consortium name="The Broad Institute Genome Sequencing Center for Infectious Disease"/>
            <person name="Wu L."/>
            <person name="Ma J."/>
        </authorList>
    </citation>
    <scope>NUCLEOTIDE SEQUENCE [LARGE SCALE GENOMIC DNA]</scope>
    <source>
        <strain evidence="5">JCM 18532</strain>
    </source>
</reference>
<feature type="domain" description="Core-binding (CB)" evidence="3">
    <location>
        <begin position="61"/>
        <end position="141"/>
    </location>
</feature>
<sequence length="231" mass="25751">MASIEKRVRDGRTSWRVLYRTPAGAQRSKSFARKVDAERFRASMETSKVTGTYVDPTLAKVAVGAWAQRWLDGQTHLKPSTRARYEVIVRKHIHPKWGRVRLANVSHGDVQAWVTELARGHSLATVQKIHRVLSLVLDMAVKDGRLARNVATGVNLPRVGKHEHRYLTHEQVDDLATATGYPSDVSKFSSLDTRTNETCRLVVLFLASRASGTARWPRCGSAGSTCPEVAR</sequence>
<evidence type="ECO:0000313" key="4">
    <source>
        <dbReference type="EMBL" id="GAA4726068.1"/>
    </source>
</evidence>
<dbReference type="SUPFAM" id="SSF56349">
    <property type="entry name" value="DNA breaking-rejoining enzymes"/>
    <property type="match status" value="1"/>
</dbReference>
<dbReference type="InterPro" id="IPR004107">
    <property type="entry name" value="Integrase_SAM-like_N"/>
</dbReference>
<dbReference type="RefSeq" id="WP_345525085.1">
    <property type="nucleotide sequence ID" value="NZ_BAABKN010000005.1"/>
</dbReference>
<proteinExistence type="predicted"/>
<evidence type="ECO:0000313" key="5">
    <source>
        <dbReference type="Proteomes" id="UP001499882"/>
    </source>
</evidence>
<evidence type="ECO:0000256" key="2">
    <source>
        <dbReference type="PROSITE-ProRule" id="PRU01248"/>
    </source>
</evidence>
<dbReference type="EMBL" id="BAABKN010000005">
    <property type="protein sequence ID" value="GAA4726068.1"/>
    <property type="molecule type" value="Genomic_DNA"/>
</dbReference>
<dbReference type="InterPro" id="IPR044068">
    <property type="entry name" value="CB"/>
</dbReference>
<dbReference type="InterPro" id="IPR011010">
    <property type="entry name" value="DNA_brk_join_enz"/>
</dbReference>
<comment type="caution">
    <text evidence="4">The sequence shown here is derived from an EMBL/GenBank/DDBJ whole genome shotgun (WGS) entry which is preliminary data.</text>
</comment>
<organism evidence="4 5">
    <name type="scientific">Nocardioides endophyticus</name>
    <dbReference type="NCBI Taxonomy" id="1353775"/>
    <lineage>
        <taxon>Bacteria</taxon>
        <taxon>Bacillati</taxon>
        <taxon>Actinomycetota</taxon>
        <taxon>Actinomycetes</taxon>
        <taxon>Propionibacteriales</taxon>
        <taxon>Nocardioidaceae</taxon>
        <taxon>Nocardioides</taxon>
    </lineage>
</organism>
<keyword evidence="1 2" id="KW-0238">DNA-binding</keyword>
<evidence type="ECO:0000259" key="3">
    <source>
        <dbReference type="PROSITE" id="PS51900"/>
    </source>
</evidence>
<dbReference type="Pfam" id="PF14659">
    <property type="entry name" value="Phage_int_SAM_3"/>
    <property type="match status" value="1"/>
</dbReference>
<dbReference type="Proteomes" id="UP001499882">
    <property type="component" value="Unassembled WGS sequence"/>
</dbReference>
<dbReference type="PROSITE" id="PS51900">
    <property type="entry name" value="CB"/>
    <property type="match status" value="1"/>
</dbReference>
<name>A0ABP8YD53_9ACTN</name>
<protein>
    <recommendedName>
        <fullName evidence="3">Core-binding (CB) domain-containing protein</fullName>
    </recommendedName>
</protein>
<accession>A0ABP8YD53</accession>
<gene>
    <name evidence="4" type="ORF">GCM10023350_05990</name>
</gene>
<dbReference type="InterPro" id="IPR010998">
    <property type="entry name" value="Integrase_recombinase_N"/>
</dbReference>